<dbReference type="InterPro" id="IPR019430">
    <property type="entry name" value="7TM_GPCR_serpentine_rcpt_Srx"/>
</dbReference>
<name>A0A8S1E539_9PELO</name>
<keyword evidence="1" id="KW-1133">Transmembrane helix</keyword>
<keyword evidence="1" id="KW-0812">Transmembrane</keyword>
<dbReference type="Proteomes" id="UP000494206">
    <property type="component" value="Unassembled WGS sequence"/>
</dbReference>
<dbReference type="OrthoDB" id="5837543at2759"/>
<dbReference type="Pfam" id="PF10328">
    <property type="entry name" value="7TM_GPCR_Srx"/>
    <property type="match status" value="1"/>
</dbReference>
<dbReference type="EMBL" id="CADEPM010000001">
    <property type="protein sequence ID" value="CAB3396574.1"/>
    <property type="molecule type" value="Genomic_DNA"/>
</dbReference>
<protein>
    <recommendedName>
        <fullName evidence="2">7TM GPCR serpentine receptor class x (Srx) domain-containing protein</fullName>
    </recommendedName>
</protein>
<feature type="domain" description="7TM GPCR serpentine receptor class x (Srx)" evidence="2">
    <location>
        <begin position="28"/>
        <end position="285"/>
    </location>
</feature>
<keyword evidence="4" id="KW-1185">Reference proteome</keyword>
<dbReference type="AlphaFoldDB" id="A0A8S1E539"/>
<proteinExistence type="predicted"/>
<dbReference type="Gene3D" id="1.20.1070.10">
    <property type="entry name" value="Rhodopsin 7-helix transmembrane proteins"/>
    <property type="match status" value="1"/>
</dbReference>
<reference evidence="3 4" key="1">
    <citation type="submission" date="2020-04" db="EMBL/GenBank/DDBJ databases">
        <authorList>
            <person name="Laetsch R D."/>
            <person name="Stevens L."/>
            <person name="Kumar S."/>
            <person name="Blaxter L. M."/>
        </authorList>
    </citation>
    <scope>NUCLEOTIDE SEQUENCE [LARGE SCALE GENOMIC DNA]</scope>
</reference>
<feature type="transmembrane region" description="Helical" evidence="1">
    <location>
        <begin position="185"/>
        <end position="210"/>
    </location>
</feature>
<accession>A0A8S1E539</accession>
<comment type="caution">
    <text evidence="3">The sequence shown here is derived from an EMBL/GenBank/DDBJ whole genome shotgun (WGS) entry which is preliminary data.</text>
</comment>
<feature type="transmembrane region" description="Helical" evidence="1">
    <location>
        <begin position="259"/>
        <end position="284"/>
    </location>
</feature>
<evidence type="ECO:0000313" key="4">
    <source>
        <dbReference type="Proteomes" id="UP000494206"/>
    </source>
</evidence>
<gene>
    <name evidence="3" type="ORF">CBOVIS_LOCUS105</name>
</gene>
<feature type="transmembrane region" description="Helical" evidence="1">
    <location>
        <begin position="20"/>
        <end position="44"/>
    </location>
</feature>
<evidence type="ECO:0000313" key="3">
    <source>
        <dbReference type="EMBL" id="CAB3396574.1"/>
    </source>
</evidence>
<dbReference type="PANTHER" id="PTHR46611">
    <property type="entry name" value="SERPENTINE RECEPTOR, CLASS X-RELATED"/>
    <property type="match status" value="1"/>
</dbReference>
<dbReference type="PANTHER" id="PTHR46611:SF7">
    <property type="entry name" value="7TM GPCR SERPENTINE RECEPTOR CLASS X (SRX) DOMAIN-CONTAINING PROTEIN"/>
    <property type="match status" value="1"/>
</dbReference>
<feature type="transmembrane region" description="Helical" evidence="1">
    <location>
        <begin position="65"/>
        <end position="85"/>
    </location>
</feature>
<sequence length="312" mass="35256">MSTLMYEEQLAESYFVLRMTATVIMVLFGTMGLILNGSVFYGLMSQKKSIGGFYSLCASKTISNTMICLTFVLWASPCTLLNHYFLPHQINILFGQYGGWMPYIMGPFTQICMAFNRFCALFLPHYYGRSFPIPLSVVGVLFFWTIAIIITSFGVPEGCGFIFVIKRLAWEPEESECAVNFAVGFFYLIVATSVAANVFNTTIAIKLIMTATTSNVSRDISEVRRRKRTKMYIQSVSQDCLHVMDTINCSIISHFSEAVWYRFVFSSLLFLGIHVFDGLVMILFNKHLRPVCFHDAKSRASYTQKTSVIGTA</sequence>
<feature type="transmembrane region" description="Helical" evidence="1">
    <location>
        <begin position="135"/>
        <end position="165"/>
    </location>
</feature>
<evidence type="ECO:0000256" key="1">
    <source>
        <dbReference type="SAM" id="Phobius"/>
    </source>
</evidence>
<feature type="transmembrane region" description="Helical" evidence="1">
    <location>
        <begin position="100"/>
        <end position="123"/>
    </location>
</feature>
<organism evidence="3 4">
    <name type="scientific">Caenorhabditis bovis</name>
    <dbReference type="NCBI Taxonomy" id="2654633"/>
    <lineage>
        <taxon>Eukaryota</taxon>
        <taxon>Metazoa</taxon>
        <taxon>Ecdysozoa</taxon>
        <taxon>Nematoda</taxon>
        <taxon>Chromadorea</taxon>
        <taxon>Rhabditida</taxon>
        <taxon>Rhabditina</taxon>
        <taxon>Rhabditomorpha</taxon>
        <taxon>Rhabditoidea</taxon>
        <taxon>Rhabditidae</taxon>
        <taxon>Peloderinae</taxon>
        <taxon>Caenorhabditis</taxon>
    </lineage>
</organism>
<evidence type="ECO:0000259" key="2">
    <source>
        <dbReference type="Pfam" id="PF10328"/>
    </source>
</evidence>
<keyword evidence="1" id="KW-0472">Membrane</keyword>
<dbReference type="SUPFAM" id="SSF81321">
    <property type="entry name" value="Family A G protein-coupled receptor-like"/>
    <property type="match status" value="1"/>
</dbReference>